<keyword evidence="3" id="KW-1185">Reference proteome</keyword>
<dbReference type="InParanoid" id="A0A061ELV1"/>
<dbReference type="InterPro" id="IPR036047">
    <property type="entry name" value="F-box-like_dom_sf"/>
</dbReference>
<gene>
    <name evidence="2" type="ORF">TCM_020366</name>
</gene>
<reference evidence="2 3" key="1">
    <citation type="journal article" date="2013" name="Genome Biol.">
        <title>The genome sequence of the most widely cultivated cacao type and its use to identify candidate genes regulating pod color.</title>
        <authorList>
            <person name="Motamayor J.C."/>
            <person name="Mockaitis K."/>
            <person name="Schmutz J."/>
            <person name="Haiminen N."/>
            <person name="Iii D.L."/>
            <person name="Cornejo O."/>
            <person name="Findley S.D."/>
            <person name="Zheng P."/>
            <person name="Utro F."/>
            <person name="Royaert S."/>
            <person name="Saski C."/>
            <person name="Jenkins J."/>
            <person name="Podicheti R."/>
            <person name="Zhao M."/>
            <person name="Scheffler B.E."/>
            <person name="Stack J.C."/>
            <person name="Feltus F.A."/>
            <person name="Mustiga G.M."/>
            <person name="Amores F."/>
            <person name="Phillips W."/>
            <person name="Marelli J.P."/>
            <person name="May G.D."/>
            <person name="Shapiro H."/>
            <person name="Ma J."/>
            <person name="Bustamante C.D."/>
            <person name="Schnell R.J."/>
            <person name="Main D."/>
            <person name="Gilbert D."/>
            <person name="Parida L."/>
            <person name="Kuhn D.N."/>
        </authorList>
    </citation>
    <scope>NUCLEOTIDE SEQUENCE [LARGE SCALE GENOMIC DNA]</scope>
    <source>
        <strain evidence="3">cv. Matina 1-6</strain>
    </source>
</reference>
<dbReference type="EMBL" id="CM001882">
    <property type="protein sequence ID" value="EOY05347.1"/>
    <property type="molecule type" value="Genomic_DNA"/>
</dbReference>
<dbReference type="eggNOG" id="ENOG502QTAJ">
    <property type="taxonomic scope" value="Eukaryota"/>
</dbReference>
<dbReference type="OMA" id="SSHMECK"/>
<proteinExistence type="predicted"/>
<evidence type="ECO:0000259" key="1">
    <source>
        <dbReference type="SMART" id="SM00256"/>
    </source>
</evidence>
<dbReference type="Gramene" id="EOY05347">
    <property type="protein sequence ID" value="EOY05347"/>
    <property type="gene ID" value="TCM_020366"/>
</dbReference>
<dbReference type="PANTHER" id="PTHR32278">
    <property type="entry name" value="F-BOX DOMAIN-CONTAINING PROTEIN"/>
    <property type="match status" value="1"/>
</dbReference>
<dbReference type="PANTHER" id="PTHR32278:SF135">
    <property type="entry name" value="F-BOX PROTEIN PP2-B12"/>
    <property type="match status" value="1"/>
</dbReference>
<name>A0A061ELV1_THECC</name>
<dbReference type="AlphaFoldDB" id="A0A061ELV1"/>
<dbReference type="InterPro" id="IPR025886">
    <property type="entry name" value="PP2-like"/>
</dbReference>
<dbReference type="HOGENOM" id="CLU_050973_0_0_1"/>
<dbReference type="SMART" id="SM00256">
    <property type="entry name" value="FBOX"/>
    <property type="match status" value="1"/>
</dbReference>
<organism evidence="2 3">
    <name type="scientific">Theobroma cacao</name>
    <name type="common">Cacao</name>
    <name type="synonym">Cocoa</name>
    <dbReference type="NCBI Taxonomy" id="3641"/>
    <lineage>
        <taxon>Eukaryota</taxon>
        <taxon>Viridiplantae</taxon>
        <taxon>Streptophyta</taxon>
        <taxon>Embryophyta</taxon>
        <taxon>Tracheophyta</taxon>
        <taxon>Spermatophyta</taxon>
        <taxon>Magnoliopsida</taxon>
        <taxon>eudicotyledons</taxon>
        <taxon>Gunneridae</taxon>
        <taxon>Pentapetalae</taxon>
        <taxon>rosids</taxon>
        <taxon>malvids</taxon>
        <taxon>Malvales</taxon>
        <taxon>Malvaceae</taxon>
        <taxon>Byttnerioideae</taxon>
        <taxon>Theobroma</taxon>
    </lineage>
</organism>
<dbReference type="Gene3D" id="1.20.1280.50">
    <property type="match status" value="1"/>
</dbReference>
<accession>A0A061ELV1</accession>
<feature type="domain" description="F-box" evidence="1">
    <location>
        <begin position="13"/>
        <end position="53"/>
    </location>
</feature>
<protein>
    <submittedName>
        <fullName evidence="2">F-box family protein</fullName>
    </submittedName>
</protein>
<dbReference type="CDD" id="cd22162">
    <property type="entry name" value="F-box_AtSKIP3-like"/>
    <property type="match status" value="1"/>
</dbReference>
<dbReference type="Pfam" id="PF14299">
    <property type="entry name" value="PP2"/>
    <property type="match status" value="1"/>
</dbReference>
<dbReference type="SUPFAM" id="SSF81383">
    <property type="entry name" value="F-box domain"/>
    <property type="match status" value="1"/>
</dbReference>
<dbReference type="STRING" id="3641.A0A061ELV1"/>
<sequence length="269" mass="30714">MERKMQFTVPPTLPEGCIANILSFTSPLDACRSALVSPTFRSAASSDAVWERFLPADYQDIISKSSLKLSSLDSLSKKDLFFHLCHHPVILNNGSLSFTLDKWTGKKCYMLGARELSIIWGDTRTYWRWLSRPESRFSEVAELKVVCWLNIKGKIDTKIISTKTTYAAYLVYKFAEVRHGFKQSPVVVQVKFEEEEGGVTSRVFLDPPSATREQSQHRENGWMEIKMGEFYNEQGDDGTVVCSLWEADNFKCKHGLIIEGIELRPKRNL</sequence>
<evidence type="ECO:0000313" key="2">
    <source>
        <dbReference type="EMBL" id="EOY05347.1"/>
    </source>
</evidence>
<dbReference type="Pfam" id="PF00646">
    <property type="entry name" value="F-box"/>
    <property type="match status" value="1"/>
</dbReference>
<dbReference type="Proteomes" id="UP000026915">
    <property type="component" value="Chromosome 4"/>
</dbReference>
<dbReference type="InterPro" id="IPR001810">
    <property type="entry name" value="F-box_dom"/>
</dbReference>
<evidence type="ECO:0000313" key="3">
    <source>
        <dbReference type="Proteomes" id="UP000026915"/>
    </source>
</evidence>